<dbReference type="Proteomes" id="UP000248039">
    <property type="component" value="Unassembled WGS sequence"/>
</dbReference>
<reference evidence="6 7" key="1">
    <citation type="submission" date="2018-03" db="EMBL/GenBank/DDBJ databases">
        <title>Bioinformatic expansion and discovery of thiopeptide antibiotics.</title>
        <authorList>
            <person name="Schwalen C.J."/>
            <person name="Hudson G.A."/>
            <person name="Mitchell D.A."/>
        </authorList>
    </citation>
    <scope>NUCLEOTIDE SEQUENCE [LARGE SCALE GENOMIC DNA]</scope>
    <source>
        <strain evidence="6 7">ATCC 21389</strain>
    </source>
</reference>
<feature type="chain" id="PRO_5016077422" description="Resuscitation-promoting factor core lysozyme-like domain-containing protein" evidence="4">
    <location>
        <begin position="25"/>
        <end position="141"/>
    </location>
</feature>
<comment type="similarity">
    <text evidence="1">Belongs to the transglycosylase family. Rpf subfamily.</text>
</comment>
<proteinExistence type="inferred from homology"/>
<feature type="signal peptide" evidence="4">
    <location>
        <begin position="1"/>
        <end position="24"/>
    </location>
</feature>
<evidence type="ECO:0000256" key="1">
    <source>
        <dbReference type="ARBA" id="ARBA00010830"/>
    </source>
</evidence>
<organism evidence="6 7">
    <name type="scientific">Streptomyces tateyamensis</name>
    <dbReference type="NCBI Taxonomy" id="565073"/>
    <lineage>
        <taxon>Bacteria</taxon>
        <taxon>Bacillati</taxon>
        <taxon>Actinomycetota</taxon>
        <taxon>Actinomycetes</taxon>
        <taxon>Kitasatosporales</taxon>
        <taxon>Streptomycetaceae</taxon>
        <taxon>Streptomyces</taxon>
    </lineage>
</organism>
<evidence type="ECO:0000313" key="7">
    <source>
        <dbReference type="Proteomes" id="UP000248039"/>
    </source>
</evidence>
<comment type="caution">
    <text evidence="6">The sequence shown here is derived from an EMBL/GenBank/DDBJ whole genome shotgun (WGS) entry which is preliminary data.</text>
</comment>
<evidence type="ECO:0000256" key="4">
    <source>
        <dbReference type="SAM" id="SignalP"/>
    </source>
</evidence>
<evidence type="ECO:0000256" key="2">
    <source>
        <dbReference type="ARBA" id="ARBA00022801"/>
    </source>
</evidence>
<evidence type="ECO:0000313" key="6">
    <source>
        <dbReference type="EMBL" id="PYC65520.1"/>
    </source>
</evidence>
<gene>
    <name evidence="6" type="ORF">C7C46_32520</name>
</gene>
<evidence type="ECO:0000256" key="3">
    <source>
        <dbReference type="SAM" id="MobiDB-lite"/>
    </source>
</evidence>
<accession>A0A2V4N4I1</accession>
<dbReference type="EMBL" id="PYBW01000205">
    <property type="protein sequence ID" value="PYC65520.1"/>
    <property type="molecule type" value="Genomic_DNA"/>
</dbReference>
<dbReference type="InterPro" id="IPR023346">
    <property type="entry name" value="Lysozyme-like_dom_sf"/>
</dbReference>
<dbReference type="Pfam" id="PF06737">
    <property type="entry name" value="Transglycosylas"/>
    <property type="match status" value="1"/>
</dbReference>
<dbReference type="OrthoDB" id="1404170at2"/>
<feature type="region of interest" description="Disordered" evidence="3">
    <location>
        <begin position="111"/>
        <end position="141"/>
    </location>
</feature>
<dbReference type="SUPFAM" id="SSF53955">
    <property type="entry name" value="Lysozyme-like"/>
    <property type="match status" value="1"/>
</dbReference>
<dbReference type="AlphaFoldDB" id="A0A2V4N4I1"/>
<keyword evidence="2" id="KW-0378">Hydrolase</keyword>
<feature type="compositionally biased region" description="Low complexity" evidence="3">
    <location>
        <begin position="111"/>
        <end position="134"/>
    </location>
</feature>
<dbReference type="CDD" id="cd13925">
    <property type="entry name" value="RPF"/>
    <property type="match status" value="1"/>
</dbReference>
<name>A0A2V4N4I1_9ACTN</name>
<dbReference type="Gene3D" id="1.10.530.10">
    <property type="match status" value="1"/>
</dbReference>
<protein>
    <recommendedName>
        <fullName evidence="5">Resuscitation-promoting factor core lysozyme-like domain-containing protein</fullName>
    </recommendedName>
</protein>
<keyword evidence="4" id="KW-0732">Signal</keyword>
<dbReference type="InterPro" id="IPR010618">
    <property type="entry name" value="RPF"/>
</dbReference>
<feature type="non-terminal residue" evidence="6">
    <location>
        <position position="141"/>
    </location>
</feature>
<feature type="domain" description="Resuscitation-promoting factor core lysozyme-like" evidence="5">
    <location>
        <begin position="24"/>
        <end position="100"/>
    </location>
</feature>
<keyword evidence="7" id="KW-1185">Reference proteome</keyword>
<dbReference type="GO" id="GO:0016787">
    <property type="term" value="F:hydrolase activity"/>
    <property type="evidence" value="ECO:0007669"/>
    <property type="project" value="UniProtKB-KW"/>
</dbReference>
<evidence type="ECO:0000259" key="5">
    <source>
        <dbReference type="Pfam" id="PF06737"/>
    </source>
</evidence>
<sequence length="141" mass="13679">MAVMGGAMLALPVAGLVAANSASAASSSTWDAVAQCESTGNWGISTGNGFSGGLQFTPSTWAAYGGTQYAASADQASKAQQISVAEKVLADQGPGAWPVCSVKAGLTAGGAPAQVDTTTTSTSTPAPAAKQSAPVQDTTPA</sequence>